<keyword evidence="3" id="KW-0808">Transferase</keyword>
<dbReference type="InterPro" id="IPR019378">
    <property type="entry name" value="GDP-Fuc_O-FucTrfase"/>
</dbReference>
<keyword evidence="8" id="KW-0472">Membrane</keyword>
<proteinExistence type="inferred from homology"/>
<feature type="region of interest" description="Disordered" evidence="7">
    <location>
        <begin position="1"/>
        <end position="42"/>
    </location>
</feature>
<dbReference type="EMBL" id="BAABME010012950">
    <property type="protein sequence ID" value="GAA0185677.1"/>
    <property type="molecule type" value="Genomic_DNA"/>
</dbReference>
<sequence length="583" mass="65667">MHGPSRLGGTTTSSSLSPPSSPRLRHGRSKSSPGSGIVGGGGGGVNFRGSGEMLKLQNLVERLGYMVMSAVYRRRGVLLFAPLLYISGMLLYMGTLGIDVRGNGSDEPAVPGSVYRSPQVFEKLWPFMEADTNGTSNLIMNVWKPKPHTVWKPCLDQTFSQAGMSELPQSNGFLVVEANGGLNQQRLAICDAVAVAGMLNATLLIPIFHFNSVWRDSSKFRDIFDEEFFIYALKNNVNIVRELPEDTLQGFDNNISNIINLRVKAWSSPTYYLEKVLPKLKELGAVRIAPFSNRLAHAVRPQVQCLRCLSNFEALRFSEPIRMLAAKMVDRMVKNSSKSGGKYVSVHLRFEEDMVAFSCCVYDGGEDEKHEMDIARERSWRGKFRRRGRVIRPRANRVNGKCPLTPLEVGMILRGMGFDNRTSIYVAAGDIYKAERYMAPLKQMFPRLETKETLASPEELSPFKGHSSRLAALDYTVCLHSEVFVTTQGGNFPHFLVGHRRYLYEGHAKTFKPDKRKLALLFDSPDIRWEDFKRHLQDMLHHSDAKGFEMRKPSGSLYAFPMPDCMCKHTDARNEHKNTSRHT</sequence>
<dbReference type="PANTHER" id="PTHR31288">
    <property type="entry name" value="O-FUCOSYLTRANSFERASE FAMILY PROTEIN"/>
    <property type="match status" value="1"/>
</dbReference>
<dbReference type="PANTHER" id="PTHR31288:SF22">
    <property type="entry name" value="O-FUCOSYLTRANSFERASE 9"/>
    <property type="match status" value="1"/>
</dbReference>
<comment type="similarity">
    <text evidence="1">Belongs to the glycosyltransferase GT106 family.</text>
</comment>
<keyword evidence="2" id="KW-0328">Glycosyltransferase</keyword>
<dbReference type="InterPro" id="IPR024709">
    <property type="entry name" value="FucosylTrfase_pln"/>
</dbReference>
<protein>
    <recommendedName>
        <fullName evidence="6">O-fucosyltransferase family protein</fullName>
    </recommendedName>
</protein>
<evidence type="ECO:0000313" key="10">
    <source>
        <dbReference type="Proteomes" id="UP001454036"/>
    </source>
</evidence>
<gene>
    <name evidence="9" type="ORF">LIER_32965</name>
</gene>
<evidence type="ECO:0000256" key="8">
    <source>
        <dbReference type="SAM" id="Phobius"/>
    </source>
</evidence>
<keyword evidence="4" id="KW-0294">Fucose metabolism</keyword>
<accession>A0AAV3RWP1</accession>
<dbReference type="CDD" id="cd11299">
    <property type="entry name" value="O-FucT_plant"/>
    <property type="match status" value="1"/>
</dbReference>
<organism evidence="9 10">
    <name type="scientific">Lithospermum erythrorhizon</name>
    <name type="common">Purple gromwell</name>
    <name type="synonym">Lithospermum officinale var. erythrorhizon</name>
    <dbReference type="NCBI Taxonomy" id="34254"/>
    <lineage>
        <taxon>Eukaryota</taxon>
        <taxon>Viridiplantae</taxon>
        <taxon>Streptophyta</taxon>
        <taxon>Embryophyta</taxon>
        <taxon>Tracheophyta</taxon>
        <taxon>Spermatophyta</taxon>
        <taxon>Magnoliopsida</taxon>
        <taxon>eudicotyledons</taxon>
        <taxon>Gunneridae</taxon>
        <taxon>Pentapetalae</taxon>
        <taxon>asterids</taxon>
        <taxon>lamiids</taxon>
        <taxon>Boraginales</taxon>
        <taxon>Boraginaceae</taxon>
        <taxon>Boraginoideae</taxon>
        <taxon>Lithospermeae</taxon>
        <taxon>Lithospermum</taxon>
    </lineage>
</organism>
<feature type="compositionally biased region" description="Low complexity" evidence="7">
    <location>
        <begin position="1"/>
        <end position="18"/>
    </location>
</feature>
<keyword evidence="5" id="KW-0119">Carbohydrate metabolism</keyword>
<evidence type="ECO:0000256" key="2">
    <source>
        <dbReference type="ARBA" id="ARBA00022676"/>
    </source>
</evidence>
<evidence type="ECO:0000256" key="5">
    <source>
        <dbReference type="ARBA" id="ARBA00023277"/>
    </source>
</evidence>
<reference evidence="9 10" key="1">
    <citation type="submission" date="2024-01" db="EMBL/GenBank/DDBJ databases">
        <title>The complete chloroplast genome sequence of Lithospermum erythrorhizon: insights into the phylogenetic relationship among Boraginaceae species and the maternal lineages of purple gromwells.</title>
        <authorList>
            <person name="Okada T."/>
            <person name="Watanabe K."/>
        </authorList>
    </citation>
    <scope>NUCLEOTIDE SEQUENCE [LARGE SCALE GENOMIC DNA]</scope>
</reference>
<dbReference type="GO" id="GO:0006004">
    <property type="term" value="P:fucose metabolic process"/>
    <property type="evidence" value="ECO:0007669"/>
    <property type="project" value="UniProtKB-KW"/>
</dbReference>
<feature type="transmembrane region" description="Helical" evidence="8">
    <location>
        <begin position="76"/>
        <end position="98"/>
    </location>
</feature>
<keyword evidence="8" id="KW-1133">Transmembrane helix</keyword>
<evidence type="ECO:0000256" key="4">
    <source>
        <dbReference type="ARBA" id="ARBA00023253"/>
    </source>
</evidence>
<dbReference type="AlphaFoldDB" id="A0AAV3RWP1"/>
<dbReference type="Pfam" id="PF10250">
    <property type="entry name" value="O-FucT"/>
    <property type="match status" value="1"/>
</dbReference>
<dbReference type="GO" id="GO:0016757">
    <property type="term" value="F:glycosyltransferase activity"/>
    <property type="evidence" value="ECO:0007669"/>
    <property type="project" value="UniProtKB-KW"/>
</dbReference>
<keyword evidence="8" id="KW-0812">Transmembrane</keyword>
<evidence type="ECO:0000256" key="7">
    <source>
        <dbReference type="SAM" id="MobiDB-lite"/>
    </source>
</evidence>
<evidence type="ECO:0000256" key="3">
    <source>
        <dbReference type="ARBA" id="ARBA00022679"/>
    </source>
</evidence>
<comment type="caution">
    <text evidence="9">The sequence shown here is derived from an EMBL/GenBank/DDBJ whole genome shotgun (WGS) entry which is preliminary data.</text>
</comment>
<evidence type="ECO:0000313" key="9">
    <source>
        <dbReference type="EMBL" id="GAA0185677.1"/>
    </source>
</evidence>
<evidence type="ECO:0000256" key="1">
    <source>
        <dbReference type="ARBA" id="ARBA00007737"/>
    </source>
</evidence>
<name>A0AAV3RWP1_LITER</name>
<keyword evidence="10" id="KW-1185">Reference proteome</keyword>
<dbReference type="Proteomes" id="UP001454036">
    <property type="component" value="Unassembled WGS sequence"/>
</dbReference>
<evidence type="ECO:0000256" key="6">
    <source>
        <dbReference type="ARBA" id="ARBA00030350"/>
    </source>
</evidence>
<dbReference type="PIRSF" id="PIRSF009360">
    <property type="entry name" value="UCP009360"/>
    <property type="match status" value="1"/>
</dbReference>